<protein>
    <submittedName>
        <fullName evidence="1">Uncharacterized protein</fullName>
    </submittedName>
</protein>
<comment type="caution">
    <text evidence="1">The sequence shown here is derived from an EMBL/GenBank/DDBJ whole genome shotgun (WGS) entry which is preliminary data.</text>
</comment>
<name>A0ABP1R9K9_9HEXA</name>
<dbReference type="EMBL" id="CAXLJM020000068">
    <property type="protein sequence ID" value="CAL8123544.1"/>
    <property type="molecule type" value="Genomic_DNA"/>
</dbReference>
<reference evidence="1 2" key="1">
    <citation type="submission" date="2024-08" db="EMBL/GenBank/DDBJ databases">
        <authorList>
            <person name="Cucini C."/>
            <person name="Frati F."/>
        </authorList>
    </citation>
    <scope>NUCLEOTIDE SEQUENCE [LARGE SCALE GENOMIC DNA]</scope>
</reference>
<dbReference type="Proteomes" id="UP001642540">
    <property type="component" value="Unassembled WGS sequence"/>
</dbReference>
<sequence length="59" mass="6571">MLYKIIATNTSSGFAWLDFQQPPPAPSSSAKIDKEERGNIIIRSSSRYSFTKTNSFPTS</sequence>
<organism evidence="1 2">
    <name type="scientific">Orchesella dallaii</name>
    <dbReference type="NCBI Taxonomy" id="48710"/>
    <lineage>
        <taxon>Eukaryota</taxon>
        <taxon>Metazoa</taxon>
        <taxon>Ecdysozoa</taxon>
        <taxon>Arthropoda</taxon>
        <taxon>Hexapoda</taxon>
        <taxon>Collembola</taxon>
        <taxon>Entomobryomorpha</taxon>
        <taxon>Entomobryoidea</taxon>
        <taxon>Orchesellidae</taxon>
        <taxon>Orchesellinae</taxon>
        <taxon>Orchesella</taxon>
    </lineage>
</organism>
<accession>A0ABP1R9K9</accession>
<proteinExistence type="predicted"/>
<evidence type="ECO:0000313" key="2">
    <source>
        <dbReference type="Proteomes" id="UP001642540"/>
    </source>
</evidence>
<keyword evidence="2" id="KW-1185">Reference proteome</keyword>
<evidence type="ECO:0000313" key="1">
    <source>
        <dbReference type="EMBL" id="CAL8123544.1"/>
    </source>
</evidence>
<gene>
    <name evidence="1" type="ORF">ODALV1_LOCUS20232</name>
</gene>